<dbReference type="AlphaFoldDB" id="A0A0L9UFK0"/>
<dbReference type="EMBL" id="CM003374">
    <property type="protein sequence ID" value="KOM41498.1"/>
    <property type="molecule type" value="Genomic_DNA"/>
</dbReference>
<name>A0A0L9UFK0_PHAAN</name>
<protein>
    <submittedName>
        <fullName evidence="2">Uncharacterized protein</fullName>
    </submittedName>
</protein>
<evidence type="ECO:0000256" key="1">
    <source>
        <dbReference type="SAM" id="MobiDB-lite"/>
    </source>
</evidence>
<accession>A0A0L9UFK0</accession>
<reference evidence="3" key="1">
    <citation type="journal article" date="2015" name="Proc. Natl. Acad. Sci. U.S.A.">
        <title>Genome sequencing of adzuki bean (Vigna angularis) provides insight into high starch and low fat accumulation and domestication.</title>
        <authorList>
            <person name="Yang K."/>
            <person name="Tian Z."/>
            <person name="Chen C."/>
            <person name="Luo L."/>
            <person name="Zhao B."/>
            <person name="Wang Z."/>
            <person name="Yu L."/>
            <person name="Li Y."/>
            <person name="Sun Y."/>
            <person name="Li W."/>
            <person name="Chen Y."/>
            <person name="Li Y."/>
            <person name="Zhang Y."/>
            <person name="Ai D."/>
            <person name="Zhao J."/>
            <person name="Shang C."/>
            <person name="Ma Y."/>
            <person name="Wu B."/>
            <person name="Wang M."/>
            <person name="Gao L."/>
            <person name="Sun D."/>
            <person name="Zhang P."/>
            <person name="Guo F."/>
            <person name="Wang W."/>
            <person name="Li Y."/>
            <person name="Wang J."/>
            <person name="Varshney R.K."/>
            <person name="Wang J."/>
            <person name="Ling H.Q."/>
            <person name="Wan P."/>
        </authorList>
    </citation>
    <scope>NUCLEOTIDE SEQUENCE</scope>
    <source>
        <strain evidence="3">cv. Jingnong 6</strain>
    </source>
</reference>
<organism evidence="2 3">
    <name type="scientific">Phaseolus angularis</name>
    <name type="common">Azuki bean</name>
    <name type="synonym">Vigna angularis</name>
    <dbReference type="NCBI Taxonomy" id="3914"/>
    <lineage>
        <taxon>Eukaryota</taxon>
        <taxon>Viridiplantae</taxon>
        <taxon>Streptophyta</taxon>
        <taxon>Embryophyta</taxon>
        <taxon>Tracheophyta</taxon>
        <taxon>Spermatophyta</taxon>
        <taxon>Magnoliopsida</taxon>
        <taxon>eudicotyledons</taxon>
        <taxon>Gunneridae</taxon>
        <taxon>Pentapetalae</taxon>
        <taxon>rosids</taxon>
        <taxon>fabids</taxon>
        <taxon>Fabales</taxon>
        <taxon>Fabaceae</taxon>
        <taxon>Papilionoideae</taxon>
        <taxon>50 kb inversion clade</taxon>
        <taxon>NPAAA clade</taxon>
        <taxon>indigoferoid/millettioid clade</taxon>
        <taxon>Phaseoleae</taxon>
        <taxon>Vigna</taxon>
    </lineage>
</organism>
<feature type="region of interest" description="Disordered" evidence="1">
    <location>
        <begin position="49"/>
        <end position="75"/>
    </location>
</feature>
<dbReference type="Proteomes" id="UP000053144">
    <property type="component" value="Chromosome 4"/>
</dbReference>
<sequence length="181" mass="20644">MRRRAPPKGRPCHTRHRRMFDRPSRYGLNLVRTNSPTPANVRRRAYGHPLEVSTPLDQEGSHSLRRRSTAESRSKENWKVENRTALHIRNSSLGRSHCMHIILGLKHRSSWENFLMGEGDGAHSIGLKHRSSRGNFLMVEGDEAHSLRLKHRSSQGNFPMAEGDEDHHLDLSIGVHGETSL</sequence>
<evidence type="ECO:0000313" key="2">
    <source>
        <dbReference type="EMBL" id="KOM41498.1"/>
    </source>
</evidence>
<proteinExistence type="predicted"/>
<dbReference type="Gramene" id="KOM41498">
    <property type="protein sequence ID" value="KOM41498"/>
    <property type="gene ID" value="LR48_Vigan04g169600"/>
</dbReference>
<gene>
    <name evidence="2" type="ORF">LR48_Vigan04g169600</name>
</gene>
<evidence type="ECO:0000313" key="3">
    <source>
        <dbReference type="Proteomes" id="UP000053144"/>
    </source>
</evidence>